<proteinExistence type="predicted"/>
<protein>
    <submittedName>
        <fullName evidence="2">Uncharacterized protein</fullName>
    </submittedName>
</protein>
<evidence type="ECO:0000313" key="3">
    <source>
        <dbReference type="Proteomes" id="UP000825935"/>
    </source>
</evidence>
<feature type="region of interest" description="Disordered" evidence="1">
    <location>
        <begin position="176"/>
        <end position="203"/>
    </location>
</feature>
<dbReference type="AlphaFoldDB" id="A0A8T2RLI9"/>
<accession>A0A8T2RLI9</accession>
<dbReference type="OrthoDB" id="1989455at2759"/>
<dbReference type="Proteomes" id="UP000825935">
    <property type="component" value="Chromosome 26"/>
</dbReference>
<sequence>MMHNLNSMTHPLVLISAPANVLPVSADRSSLMVNEELEESGWTSYLESEYKFRRLPVTASQRSLGDTHGTLSTESIPISAEEISVLPIANAMTPNGFSHSHGQIVTSNCIDTADLVDHQDEESCGSSTLSDANSSSEYSQRRSVSLEFRRRKIKKRKQSKRCCRRNSVCIRESLEDTAKSTSDRNQSNTCSIPGFDDTSGFQRNHPQSEVLKRFKALEAFIPALKEMIGRGNEEEMLNAVISHVRSLELKVQLLSCAGSFYSIFMACML</sequence>
<evidence type="ECO:0000256" key="1">
    <source>
        <dbReference type="SAM" id="MobiDB-lite"/>
    </source>
</evidence>
<name>A0A8T2RLI9_CERRI</name>
<dbReference type="EMBL" id="CM035431">
    <property type="protein sequence ID" value="KAH7296821.1"/>
    <property type="molecule type" value="Genomic_DNA"/>
</dbReference>
<gene>
    <name evidence="2" type="ORF">KP509_26G040300</name>
</gene>
<keyword evidence="3" id="KW-1185">Reference proteome</keyword>
<reference evidence="2" key="1">
    <citation type="submission" date="2021-08" db="EMBL/GenBank/DDBJ databases">
        <title>WGS assembly of Ceratopteris richardii.</title>
        <authorList>
            <person name="Marchant D.B."/>
            <person name="Chen G."/>
            <person name="Jenkins J."/>
            <person name="Shu S."/>
            <person name="Leebens-Mack J."/>
            <person name="Grimwood J."/>
            <person name="Schmutz J."/>
            <person name="Soltis P."/>
            <person name="Soltis D."/>
            <person name="Chen Z.-H."/>
        </authorList>
    </citation>
    <scope>NUCLEOTIDE SEQUENCE</scope>
    <source>
        <strain evidence="2">Whitten #5841</strain>
        <tissue evidence="2">Leaf</tissue>
    </source>
</reference>
<organism evidence="2 3">
    <name type="scientific">Ceratopteris richardii</name>
    <name type="common">Triangle waterfern</name>
    <dbReference type="NCBI Taxonomy" id="49495"/>
    <lineage>
        <taxon>Eukaryota</taxon>
        <taxon>Viridiplantae</taxon>
        <taxon>Streptophyta</taxon>
        <taxon>Embryophyta</taxon>
        <taxon>Tracheophyta</taxon>
        <taxon>Polypodiopsida</taxon>
        <taxon>Polypodiidae</taxon>
        <taxon>Polypodiales</taxon>
        <taxon>Pteridineae</taxon>
        <taxon>Pteridaceae</taxon>
        <taxon>Parkerioideae</taxon>
        <taxon>Ceratopteris</taxon>
    </lineage>
</organism>
<comment type="caution">
    <text evidence="2">The sequence shown here is derived from an EMBL/GenBank/DDBJ whole genome shotgun (WGS) entry which is preliminary data.</text>
</comment>
<evidence type="ECO:0000313" key="2">
    <source>
        <dbReference type="EMBL" id="KAH7296821.1"/>
    </source>
</evidence>